<dbReference type="Gene3D" id="3.40.50.300">
    <property type="entry name" value="P-loop containing nucleotide triphosphate hydrolases"/>
    <property type="match status" value="1"/>
</dbReference>
<dbReference type="Proteomes" id="UP000288603">
    <property type="component" value="Unassembled WGS sequence"/>
</dbReference>
<evidence type="ECO:0000313" key="7">
    <source>
        <dbReference type="Proteomes" id="UP000288603"/>
    </source>
</evidence>
<name>A0A3S3ZW54_9MICO</name>
<protein>
    <recommendedName>
        <fullName evidence="5">FtsK domain-containing protein</fullName>
    </recommendedName>
</protein>
<evidence type="ECO:0000256" key="1">
    <source>
        <dbReference type="ARBA" id="ARBA00022741"/>
    </source>
</evidence>
<feature type="region of interest" description="Disordered" evidence="4">
    <location>
        <begin position="313"/>
        <end position="360"/>
    </location>
</feature>
<proteinExistence type="predicted"/>
<comment type="caution">
    <text evidence="6">The sequence shown here is derived from an EMBL/GenBank/DDBJ whole genome shotgun (WGS) entry which is preliminary data.</text>
</comment>
<dbReference type="EMBL" id="RZNC01000001">
    <property type="protein sequence ID" value="RWZ67938.1"/>
    <property type="molecule type" value="Genomic_DNA"/>
</dbReference>
<dbReference type="PROSITE" id="PS50901">
    <property type="entry name" value="FTSK"/>
    <property type="match status" value="1"/>
</dbReference>
<keyword evidence="1 3" id="KW-0547">Nucleotide-binding</keyword>
<dbReference type="SUPFAM" id="SSF52540">
    <property type="entry name" value="P-loop containing nucleoside triphosphate hydrolases"/>
    <property type="match status" value="1"/>
</dbReference>
<dbReference type="InterPro" id="IPR027417">
    <property type="entry name" value="P-loop_NTPase"/>
</dbReference>
<organism evidence="6 7">
    <name type="scientific">Labedella populi</name>
    <dbReference type="NCBI Taxonomy" id="2498850"/>
    <lineage>
        <taxon>Bacteria</taxon>
        <taxon>Bacillati</taxon>
        <taxon>Actinomycetota</taxon>
        <taxon>Actinomycetes</taxon>
        <taxon>Micrococcales</taxon>
        <taxon>Microbacteriaceae</taxon>
        <taxon>Labedella</taxon>
    </lineage>
</organism>
<evidence type="ECO:0000256" key="4">
    <source>
        <dbReference type="SAM" id="MobiDB-lite"/>
    </source>
</evidence>
<dbReference type="PANTHER" id="PTHR22683:SF41">
    <property type="entry name" value="DNA TRANSLOCASE FTSK"/>
    <property type="match status" value="1"/>
</dbReference>
<keyword evidence="2 3" id="KW-0067">ATP-binding</keyword>
<dbReference type="PANTHER" id="PTHR22683">
    <property type="entry name" value="SPORULATION PROTEIN RELATED"/>
    <property type="match status" value="1"/>
</dbReference>
<accession>A0A3S3ZW54</accession>
<dbReference type="InterPro" id="IPR002543">
    <property type="entry name" value="FtsK_dom"/>
</dbReference>
<dbReference type="GO" id="GO:0005524">
    <property type="term" value="F:ATP binding"/>
    <property type="evidence" value="ECO:0007669"/>
    <property type="project" value="UniProtKB-UniRule"/>
</dbReference>
<dbReference type="InterPro" id="IPR050206">
    <property type="entry name" value="FtsK/SpoIIIE/SftA"/>
</dbReference>
<feature type="domain" description="FtsK" evidence="5">
    <location>
        <begin position="33"/>
        <end position="233"/>
    </location>
</feature>
<evidence type="ECO:0000259" key="5">
    <source>
        <dbReference type="PROSITE" id="PS50901"/>
    </source>
</evidence>
<keyword evidence="7" id="KW-1185">Reference proteome</keyword>
<reference evidence="6 7" key="1">
    <citation type="submission" date="2018-12" db="EMBL/GenBank/DDBJ databases">
        <authorList>
            <person name="Li F."/>
        </authorList>
    </citation>
    <scope>NUCLEOTIDE SEQUENCE [LARGE SCALE GENOMIC DNA]</scope>
    <source>
        <strain evidence="6 7">8H24J-4-2</strain>
    </source>
</reference>
<dbReference type="OrthoDB" id="3217500at2"/>
<evidence type="ECO:0000256" key="2">
    <source>
        <dbReference type="ARBA" id="ARBA00022840"/>
    </source>
</evidence>
<dbReference type="AlphaFoldDB" id="A0A3S3ZW54"/>
<evidence type="ECO:0000256" key="3">
    <source>
        <dbReference type="PROSITE-ProRule" id="PRU00289"/>
    </source>
</evidence>
<evidence type="ECO:0000313" key="6">
    <source>
        <dbReference type="EMBL" id="RWZ67938.1"/>
    </source>
</evidence>
<feature type="compositionally biased region" description="Basic residues" evidence="4">
    <location>
        <begin position="313"/>
        <end position="337"/>
    </location>
</feature>
<gene>
    <name evidence="6" type="ORF">ELQ92_01350</name>
</gene>
<feature type="binding site" evidence="3">
    <location>
        <begin position="60"/>
        <end position="67"/>
    </location>
    <ligand>
        <name>ATP</name>
        <dbReference type="ChEBI" id="CHEBI:30616"/>
    </ligand>
</feature>
<sequence length="360" mass="39878">MAAIRFEAHTVEPIDRLTTEKIEADFFDAHPCTNPSLIPLARTAFGDVWSLPLHHTIILGMTGSGKGSPLAGIVRQLAPFVVEGRAKLYGSDPKASKLKPYGYSTLFEDLAYDDPEMAAMIETVHDIMKDRTKNKRLDLDNADLGRSLEYTTETPLIVLIIDEFLSLLIQLQEMGKEGKRTLTLLTAILAQGRSLGVLVVAATQEADKELLGRMRGNFANAIALKQPSEYFNDLFLGQGAAAAGFDSTKIAPANKANNSADAPSHRTTPTLIRRYRPRRGGRGRTVRARRDSLAGWSPRIPRGRYRVCAVRERPHRRTRRHRPHRCPGKARTRRRLPLRATPAGGPRAPLLGRPWSGGSR</sequence>
<dbReference type="GO" id="GO:0003677">
    <property type="term" value="F:DNA binding"/>
    <property type="evidence" value="ECO:0007669"/>
    <property type="project" value="InterPro"/>
</dbReference>